<keyword evidence="3" id="KW-1185">Reference proteome</keyword>
<feature type="transmembrane region" description="Helical" evidence="1">
    <location>
        <begin position="181"/>
        <end position="201"/>
    </location>
</feature>
<dbReference type="Proteomes" id="UP001273136">
    <property type="component" value="Unassembled WGS sequence"/>
</dbReference>
<dbReference type="AlphaFoldDB" id="A0AAE4M953"/>
<evidence type="ECO:0000313" key="3">
    <source>
        <dbReference type="Proteomes" id="UP001273136"/>
    </source>
</evidence>
<keyword evidence="1" id="KW-0472">Membrane</keyword>
<keyword evidence="1" id="KW-0812">Transmembrane</keyword>
<feature type="transmembrane region" description="Helical" evidence="1">
    <location>
        <begin position="141"/>
        <end position="169"/>
    </location>
</feature>
<evidence type="ECO:0000256" key="1">
    <source>
        <dbReference type="SAM" id="Phobius"/>
    </source>
</evidence>
<dbReference type="EMBL" id="JAWDKA010000001">
    <property type="protein sequence ID" value="MDV0440887.1"/>
    <property type="molecule type" value="Genomic_DNA"/>
</dbReference>
<gene>
    <name evidence="2" type="ORF">McpAg1_00640</name>
</gene>
<accession>A0AAE4M953</accession>
<proteinExistence type="predicted"/>
<protein>
    <submittedName>
        <fullName evidence="2">Uncharacterized protein</fullName>
    </submittedName>
</protein>
<name>A0AAE4M953_9EURY</name>
<comment type="caution">
    <text evidence="2">The sequence shown here is derived from an EMBL/GenBank/DDBJ whole genome shotgun (WGS) entry which is preliminary data.</text>
</comment>
<evidence type="ECO:0000313" key="2">
    <source>
        <dbReference type="EMBL" id="MDV0440887.1"/>
    </source>
</evidence>
<organism evidence="2 3">
    <name type="scientific">Methanorbis furvi</name>
    <dbReference type="NCBI Taxonomy" id="3028299"/>
    <lineage>
        <taxon>Archaea</taxon>
        <taxon>Methanobacteriati</taxon>
        <taxon>Methanobacteriota</taxon>
        <taxon>Stenosarchaea group</taxon>
        <taxon>Methanomicrobia</taxon>
        <taxon>Methanomicrobiales</taxon>
        <taxon>Methanocorpusculaceae</taxon>
        <taxon>Methanorbis</taxon>
    </lineage>
</organism>
<keyword evidence="1" id="KW-1133">Transmembrane helix</keyword>
<feature type="transmembrane region" description="Helical" evidence="1">
    <location>
        <begin position="79"/>
        <end position="97"/>
    </location>
</feature>
<feature type="transmembrane region" description="Helical" evidence="1">
    <location>
        <begin position="117"/>
        <end position="134"/>
    </location>
</feature>
<feature type="transmembrane region" description="Helical" evidence="1">
    <location>
        <begin position="51"/>
        <end position="72"/>
    </location>
</feature>
<dbReference type="RefSeq" id="WP_338093283.1">
    <property type="nucleotide sequence ID" value="NZ_JAWDKA010000001.1"/>
</dbReference>
<feature type="transmembrane region" description="Helical" evidence="1">
    <location>
        <begin position="20"/>
        <end position="39"/>
    </location>
</feature>
<sequence length="213" mass="23300">MGQKSLPAGKLLSRGIPSVLISLCCFGFVISGVFFAAAGSMGLTTLLSDIWTMYGLSCLYLLSFAGGLFWVLRSRPAKWYYAVPFLVGMPALAFASFHLTSMSSWISDLGITTPAYFAFPVAFLLFSLLLAYPLSSTYREVILVLTGLSILWEIFSLAAFGLSAVSPYFLEYFSTDPNMLMFLRGAGGYLILFPLTGLFLIGDTVERLKEDDS</sequence>
<reference evidence="2" key="1">
    <citation type="submission" date="2023-06" db="EMBL/GenBank/DDBJ databases">
        <title>Genome sequence of Methancorpusculaceae sp. Ag1.</title>
        <authorList>
            <person name="Protasov E."/>
            <person name="Platt K."/>
            <person name="Poehlein A."/>
            <person name="Daniel R."/>
            <person name="Brune A."/>
        </authorList>
    </citation>
    <scope>NUCLEOTIDE SEQUENCE</scope>
    <source>
        <strain evidence="2">Ag1</strain>
    </source>
</reference>